<dbReference type="OrthoDB" id="1108735at2759"/>
<feature type="domain" description="RNase H type-1" evidence="1">
    <location>
        <begin position="117"/>
        <end position="237"/>
    </location>
</feature>
<dbReference type="GeneID" id="130508510"/>
<dbReference type="GO" id="GO:0003676">
    <property type="term" value="F:nucleic acid binding"/>
    <property type="evidence" value="ECO:0007669"/>
    <property type="project" value="InterPro"/>
</dbReference>
<sequence>MIWRASGLANTIINNSTTTLEEKIEECIRCCSASSLAHLQDHPIWLLWRIWKSRNMLIFRRKVIPWRIVLQQSITDAKEWHENSRDMDTNYQSTNYSTRRSRVVHWKKQSGNWMKINVDGGFQNNTERSRAGWVYRDLLGVYHGGVQAVGKIVNTPLESELQAILMAIQHAWSRGFSNLCIESDSKKVVDILNGKILHFDSYNWKREILWWRNRMKGVTFQWIGREGNKVADKLVKHQMEDNVYFRFYFYVPRFLSNELHYDYVHST</sequence>
<dbReference type="InterPro" id="IPR044730">
    <property type="entry name" value="RNase_H-like_dom_plant"/>
</dbReference>
<dbReference type="Proteomes" id="UP000504610">
    <property type="component" value="Chromosome 2"/>
</dbReference>
<evidence type="ECO:0000313" key="2">
    <source>
        <dbReference type="Proteomes" id="UP000504610"/>
    </source>
</evidence>
<dbReference type="SUPFAM" id="SSF53098">
    <property type="entry name" value="Ribonuclease H-like"/>
    <property type="match status" value="1"/>
</dbReference>
<dbReference type="KEGG" id="rsz:130508510"/>
<reference evidence="3" key="2">
    <citation type="submission" date="2025-08" db="UniProtKB">
        <authorList>
            <consortium name="RefSeq"/>
        </authorList>
    </citation>
    <scope>IDENTIFICATION</scope>
    <source>
        <tissue evidence="3">Leaf</tissue>
    </source>
</reference>
<dbReference type="Gene3D" id="3.30.420.10">
    <property type="entry name" value="Ribonuclease H-like superfamily/Ribonuclease H"/>
    <property type="match status" value="1"/>
</dbReference>
<dbReference type="RefSeq" id="XP_056860040.1">
    <property type="nucleotide sequence ID" value="XM_057004060.1"/>
</dbReference>
<gene>
    <name evidence="3" type="primary">LOC130508510</name>
</gene>
<dbReference type="Pfam" id="PF13456">
    <property type="entry name" value="RVT_3"/>
    <property type="match status" value="1"/>
</dbReference>
<dbReference type="AlphaFoldDB" id="A0A9W3D861"/>
<dbReference type="InterPro" id="IPR036397">
    <property type="entry name" value="RNaseH_sf"/>
</dbReference>
<name>A0A9W3D861_RAPSA</name>
<evidence type="ECO:0000259" key="1">
    <source>
        <dbReference type="Pfam" id="PF13456"/>
    </source>
</evidence>
<dbReference type="InterPro" id="IPR002156">
    <property type="entry name" value="RNaseH_domain"/>
</dbReference>
<dbReference type="CDD" id="cd06222">
    <property type="entry name" value="RNase_H_like"/>
    <property type="match status" value="1"/>
</dbReference>
<dbReference type="GO" id="GO:0004523">
    <property type="term" value="F:RNA-DNA hybrid ribonuclease activity"/>
    <property type="evidence" value="ECO:0007669"/>
    <property type="project" value="InterPro"/>
</dbReference>
<dbReference type="PANTHER" id="PTHR47074">
    <property type="entry name" value="BNAC02G40300D PROTEIN"/>
    <property type="match status" value="1"/>
</dbReference>
<dbReference type="InterPro" id="IPR052929">
    <property type="entry name" value="RNase_H-like_EbsB-rel"/>
</dbReference>
<keyword evidence="2" id="KW-1185">Reference proteome</keyword>
<evidence type="ECO:0000313" key="3">
    <source>
        <dbReference type="RefSeq" id="XP_056860040.1"/>
    </source>
</evidence>
<accession>A0A9W3D861</accession>
<protein>
    <submittedName>
        <fullName evidence="3">Uncharacterized protein LOC130508510</fullName>
    </submittedName>
</protein>
<dbReference type="InterPro" id="IPR012337">
    <property type="entry name" value="RNaseH-like_sf"/>
</dbReference>
<proteinExistence type="predicted"/>
<dbReference type="PANTHER" id="PTHR47074:SF78">
    <property type="entry name" value="GB|AAF30348.1-RELATED"/>
    <property type="match status" value="1"/>
</dbReference>
<organism evidence="2 3">
    <name type="scientific">Raphanus sativus</name>
    <name type="common">Radish</name>
    <name type="synonym">Raphanus raphanistrum var. sativus</name>
    <dbReference type="NCBI Taxonomy" id="3726"/>
    <lineage>
        <taxon>Eukaryota</taxon>
        <taxon>Viridiplantae</taxon>
        <taxon>Streptophyta</taxon>
        <taxon>Embryophyta</taxon>
        <taxon>Tracheophyta</taxon>
        <taxon>Spermatophyta</taxon>
        <taxon>Magnoliopsida</taxon>
        <taxon>eudicotyledons</taxon>
        <taxon>Gunneridae</taxon>
        <taxon>Pentapetalae</taxon>
        <taxon>rosids</taxon>
        <taxon>malvids</taxon>
        <taxon>Brassicales</taxon>
        <taxon>Brassicaceae</taxon>
        <taxon>Brassiceae</taxon>
        <taxon>Raphanus</taxon>
    </lineage>
</organism>
<reference evidence="2" key="1">
    <citation type="journal article" date="2019" name="Database">
        <title>The radish genome database (RadishGD): an integrated information resource for radish genomics.</title>
        <authorList>
            <person name="Yu H.J."/>
            <person name="Baek S."/>
            <person name="Lee Y.J."/>
            <person name="Cho A."/>
            <person name="Mun J.H."/>
        </authorList>
    </citation>
    <scope>NUCLEOTIDE SEQUENCE [LARGE SCALE GENOMIC DNA]</scope>
    <source>
        <strain evidence="2">cv. WK10039</strain>
    </source>
</reference>